<dbReference type="Pfam" id="PF00560">
    <property type="entry name" value="LRR_1"/>
    <property type="match status" value="1"/>
</dbReference>
<evidence type="ECO:0000259" key="3">
    <source>
        <dbReference type="PROSITE" id="PS50245"/>
    </source>
</evidence>
<dbReference type="PANTHER" id="PTHR45973:SF35">
    <property type="entry name" value="LEUCINE-RICH REPEAT-CONTAINING PROTEIN 43"/>
    <property type="match status" value="1"/>
</dbReference>
<dbReference type="InterPro" id="IPR003591">
    <property type="entry name" value="Leu-rich_rpt_typical-subtyp"/>
</dbReference>
<dbReference type="InterPro" id="IPR000938">
    <property type="entry name" value="CAP-Gly_domain"/>
</dbReference>
<dbReference type="Proteomes" id="UP001149165">
    <property type="component" value="Unassembled WGS sequence"/>
</dbReference>
<dbReference type="Pfam" id="PF01302">
    <property type="entry name" value="CAP_GLY"/>
    <property type="match status" value="1"/>
</dbReference>
<dbReference type="AlphaFoldDB" id="A0A9W9K0R6"/>
<feature type="domain" description="CAP-Gly" evidence="3">
    <location>
        <begin position="23"/>
        <end position="69"/>
    </location>
</feature>
<dbReference type="SUPFAM" id="SSF52058">
    <property type="entry name" value="L domain-like"/>
    <property type="match status" value="1"/>
</dbReference>
<reference evidence="4" key="1">
    <citation type="submission" date="2022-11" db="EMBL/GenBank/DDBJ databases">
        <authorList>
            <person name="Petersen C."/>
        </authorList>
    </citation>
    <scope>NUCLEOTIDE SEQUENCE</scope>
    <source>
        <strain evidence="4">IBT 30069</strain>
    </source>
</reference>
<dbReference type="Gene3D" id="3.80.10.10">
    <property type="entry name" value="Ribonuclease Inhibitor"/>
    <property type="match status" value="3"/>
</dbReference>
<dbReference type="InterPro" id="IPR032675">
    <property type="entry name" value="LRR_dom_sf"/>
</dbReference>
<dbReference type="InterPro" id="IPR036859">
    <property type="entry name" value="CAP-Gly_dom_sf"/>
</dbReference>
<dbReference type="EMBL" id="JAPQKH010000007">
    <property type="protein sequence ID" value="KAJ5088441.1"/>
    <property type="molecule type" value="Genomic_DNA"/>
</dbReference>
<keyword evidence="2" id="KW-0677">Repeat</keyword>
<evidence type="ECO:0000313" key="4">
    <source>
        <dbReference type="EMBL" id="KAJ5088441.1"/>
    </source>
</evidence>
<dbReference type="SUPFAM" id="SSF74924">
    <property type="entry name" value="Cap-Gly domain"/>
    <property type="match status" value="1"/>
</dbReference>
<keyword evidence="5" id="KW-1185">Reference proteome</keyword>
<organism evidence="4 5">
    <name type="scientific">Penicillium angulare</name>
    <dbReference type="NCBI Taxonomy" id="116970"/>
    <lineage>
        <taxon>Eukaryota</taxon>
        <taxon>Fungi</taxon>
        <taxon>Dikarya</taxon>
        <taxon>Ascomycota</taxon>
        <taxon>Pezizomycotina</taxon>
        <taxon>Eurotiomycetes</taxon>
        <taxon>Eurotiomycetidae</taxon>
        <taxon>Eurotiales</taxon>
        <taxon>Aspergillaceae</taxon>
        <taxon>Penicillium</taxon>
    </lineage>
</organism>
<proteinExistence type="predicted"/>
<reference evidence="4" key="2">
    <citation type="journal article" date="2023" name="IMA Fungus">
        <title>Comparative genomic study of the Penicillium genus elucidates a diverse pangenome and 15 lateral gene transfer events.</title>
        <authorList>
            <person name="Petersen C."/>
            <person name="Sorensen T."/>
            <person name="Nielsen M.R."/>
            <person name="Sondergaard T.E."/>
            <person name="Sorensen J.L."/>
            <person name="Fitzpatrick D.A."/>
            <person name="Frisvad J.C."/>
            <person name="Nielsen K.L."/>
        </authorList>
    </citation>
    <scope>NUCLEOTIDE SEQUENCE</scope>
    <source>
        <strain evidence="4">IBT 30069</strain>
    </source>
</reference>
<dbReference type="InterPro" id="IPR001611">
    <property type="entry name" value="Leu-rich_rpt"/>
</dbReference>
<dbReference type="PANTHER" id="PTHR45973">
    <property type="entry name" value="PROTEIN PHOSPHATASE 1 REGULATORY SUBUNIT SDS22-RELATED"/>
    <property type="match status" value="1"/>
</dbReference>
<protein>
    <recommendedName>
        <fullName evidence="3">CAP-Gly domain-containing protein</fullName>
    </recommendedName>
</protein>
<accession>A0A9W9K0R6</accession>
<keyword evidence="1" id="KW-0433">Leucine-rich repeat</keyword>
<gene>
    <name evidence="4" type="ORF">N7456_012057</name>
</gene>
<dbReference type="SMART" id="SM01052">
    <property type="entry name" value="CAP_GLY"/>
    <property type="match status" value="1"/>
</dbReference>
<evidence type="ECO:0000256" key="1">
    <source>
        <dbReference type="ARBA" id="ARBA00022614"/>
    </source>
</evidence>
<name>A0A9W9K0R6_9EURO</name>
<comment type="caution">
    <text evidence="4">The sequence shown here is derived from an EMBL/GenBank/DDBJ whole genome shotgun (WGS) entry which is preliminary data.</text>
</comment>
<dbReference type="InterPro" id="IPR050576">
    <property type="entry name" value="Cilia_flagella_integrity"/>
</dbReference>
<dbReference type="SMART" id="SM00364">
    <property type="entry name" value="LRR_BAC"/>
    <property type="match status" value="4"/>
</dbReference>
<dbReference type="SMART" id="SM00369">
    <property type="entry name" value="LRR_TYP"/>
    <property type="match status" value="3"/>
</dbReference>
<dbReference type="Gene3D" id="2.30.30.190">
    <property type="entry name" value="CAP Gly-rich-like domain"/>
    <property type="match status" value="1"/>
</dbReference>
<evidence type="ECO:0000256" key="2">
    <source>
        <dbReference type="ARBA" id="ARBA00022737"/>
    </source>
</evidence>
<evidence type="ECO:0000313" key="5">
    <source>
        <dbReference type="Proteomes" id="UP001149165"/>
    </source>
</evidence>
<sequence length="633" mass="69972">MSAAEVGQRRSFDGQLCTIRYVGSVEGTTGDWLGVEWDDPFRGKHAGEHKGVRYFKCKNKHPTAGSFVRPSRPSEPPRSFLEALHEKYASEIQQQGTKFTSSLSSAIPKAIEISGKVVEEVGFDKIRKQLAELEELRIVLLDGLRISGVLPSYEQPVASVKEAAPKIAATCPKIIELDLSRSLLSSWRDVRDICDQLKQLKRLRVNGNRFQPLEDDLVFNEINELQLEATLLTWDEIAEVVSRFPALTNLTASANQLTDIPSSLPSSISFLNLENNEITSISAIRNLARLPNLNHLSLRGNNLSTIIDGSSDTIQDFQFPQTLQSLDLSRNNITSWTFLNHIATLFPGLTTLRISGNALYDQPPLAPSIAAATASMSASKPMTVDESFMLTLARFPSTLRTLNYSTISLQDRSNAEMYYLSLIGKELSATSEEEESSILATHPRYAELCSLYGEPRITRAVESDGSGHRAIHPRSVAARLVKLAFHLSQPQSSSTGNASSESRVSVKEVPTSFNTYQVKAIVSRLFALPAYGFKLVWETDEWDPIAKAAVEEEDWAEDSEDEMAQQRVVESSTEENSSRFVRREIELVDSTRDIGYLFQGETGEMKIRVNVFGSEGSSANVSLPSSAPVSVVS</sequence>
<dbReference type="PROSITE" id="PS51450">
    <property type="entry name" value="LRR"/>
    <property type="match status" value="2"/>
</dbReference>
<dbReference type="OrthoDB" id="5273213at2759"/>
<dbReference type="PROSITE" id="PS50245">
    <property type="entry name" value="CAP_GLY_2"/>
    <property type="match status" value="1"/>
</dbReference>